<evidence type="ECO:0000256" key="5">
    <source>
        <dbReference type="ARBA" id="ARBA00029758"/>
    </source>
</evidence>
<protein>
    <recommendedName>
        <fullName evidence="4">dTDP-4-dehydrorhamnose 3,5-epimerase</fullName>
        <ecNumber evidence="3">5.1.3.13</ecNumber>
    </recommendedName>
    <alternativeName>
        <fullName evidence="6">Thymidine diphospho-4-keto-rhamnose 3,5-epimerase</fullName>
    </alternativeName>
    <alternativeName>
        <fullName evidence="5">dTDP-4-keto-6-deoxyglucose 3,5-epimerase</fullName>
    </alternativeName>
    <alternativeName>
        <fullName evidence="7">dTDP-6-deoxy-D-xylo-4-hexulose 3,5-epimerase</fullName>
    </alternativeName>
</protein>
<comment type="function">
    <text evidence="2">Catalyzes the epimerization of the C3' and C5'positions of dTDP-6-deoxy-D-xylo-4-hexulose, forming dTDP-6-deoxy-L-lyxo-4-hexulose.</text>
</comment>
<evidence type="ECO:0000256" key="7">
    <source>
        <dbReference type="ARBA" id="ARBA00033311"/>
    </source>
</evidence>
<evidence type="ECO:0000256" key="2">
    <source>
        <dbReference type="ARBA" id="ARBA00001997"/>
    </source>
</evidence>
<dbReference type="Proteomes" id="UP000032233">
    <property type="component" value="Unassembled WGS sequence"/>
</dbReference>
<dbReference type="InterPro" id="IPR000888">
    <property type="entry name" value="RmlC-like"/>
</dbReference>
<dbReference type="STRING" id="1429043.X474_00700"/>
<sequence>MIQGVKVKELKVIPDERGRLMEMLRVDDEIFAGFGQVYLTTTNPGVVKAWHLHKQQTDNVVCVAGMIRLGLYDDRKDSPTFGMVNQFFMGVHKPLLVQIPAFVYHGWKCVSQEEALIVNTVTKPYNPENPDEFRLDPHDNHIPLNWERKDG</sequence>
<dbReference type="Gene3D" id="2.60.120.10">
    <property type="entry name" value="Jelly Rolls"/>
    <property type="match status" value="1"/>
</dbReference>
<proteinExistence type="predicted"/>
<evidence type="ECO:0000256" key="4">
    <source>
        <dbReference type="ARBA" id="ARBA00019595"/>
    </source>
</evidence>
<reference evidence="9 10" key="1">
    <citation type="submission" date="2013-11" db="EMBL/GenBank/DDBJ databases">
        <title>Metagenomic analysis of a methanogenic consortium involved in long chain n-alkane degradation.</title>
        <authorList>
            <person name="Davidova I.A."/>
            <person name="Callaghan A.V."/>
            <person name="Wawrik B."/>
            <person name="Pruitt S."/>
            <person name="Marks C."/>
            <person name="Duncan K.E."/>
            <person name="Suflita J.M."/>
        </authorList>
    </citation>
    <scope>NUCLEOTIDE SEQUENCE [LARGE SCALE GENOMIC DNA]</scope>
    <source>
        <strain evidence="9 10">SPR</strain>
    </source>
</reference>
<organism evidence="9 10">
    <name type="scientific">Dethiosulfatarculus sandiegensis</name>
    <dbReference type="NCBI Taxonomy" id="1429043"/>
    <lineage>
        <taxon>Bacteria</taxon>
        <taxon>Pseudomonadati</taxon>
        <taxon>Thermodesulfobacteriota</taxon>
        <taxon>Desulfarculia</taxon>
        <taxon>Desulfarculales</taxon>
        <taxon>Desulfarculaceae</taxon>
        <taxon>Dethiosulfatarculus</taxon>
    </lineage>
</organism>
<dbReference type="PATRIC" id="fig|1429043.3.peg.142"/>
<comment type="caution">
    <text evidence="9">The sequence shown here is derived from an EMBL/GenBank/DDBJ whole genome shotgun (WGS) entry which is preliminary data.</text>
</comment>
<dbReference type="GO" id="GO:0000271">
    <property type="term" value="P:polysaccharide biosynthetic process"/>
    <property type="evidence" value="ECO:0007669"/>
    <property type="project" value="TreeGrafter"/>
</dbReference>
<dbReference type="RefSeq" id="WP_044346335.1">
    <property type="nucleotide sequence ID" value="NZ_AZAC01000001.1"/>
</dbReference>
<dbReference type="SUPFAM" id="SSF51182">
    <property type="entry name" value="RmlC-like cupins"/>
    <property type="match status" value="1"/>
</dbReference>
<dbReference type="InterPro" id="IPR011051">
    <property type="entry name" value="RmlC_Cupin_sf"/>
</dbReference>
<evidence type="ECO:0000256" key="1">
    <source>
        <dbReference type="ARBA" id="ARBA00001298"/>
    </source>
</evidence>
<dbReference type="EMBL" id="AZAC01000001">
    <property type="protein sequence ID" value="KIX15862.1"/>
    <property type="molecule type" value="Genomic_DNA"/>
</dbReference>
<dbReference type="GO" id="GO:0008830">
    <property type="term" value="F:dTDP-4-dehydrorhamnose 3,5-epimerase activity"/>
    <property type="evidence" value="ECO:0007669"/>
    <property type="project" value="UniProtKB-EC"/>
</dbReference>
<evidence type="ECO:0000256" key="3">
    <source>
        <dbReference type="ARBA" id="ARBA00012098"/>
    </source>
</evidence>
<evidence type="ECO:0000256" key="6">
    <source>
        <dbReference type="ARBA" id="ARBA00031424"/>
    </source>
</evidence>
<dbReference type="PANTHER" id="PTHR21047:SF2">
    <property type="entry name" value="THYMIDINE DIPHOSPHO-4-KETO-RHAMNOSE 3,5-EPIMERASE"/>
    <property type="match status" value="1"/>
</dbReference>
<dbReference type="GO" id="GO:0005829">
    <property type="term" value="C:cytosol"/>
    <property type="evidence" value="ECO:0007669"/>
    <property type="project" value="TreeGrafter"/>
</dbReference>
<dbReference type="PANTHER" id="PTHR21047">
    <property type="entry name" value="DTDP-6-DEOXY-D-GLUCOSE-3,5 EPIMERASE"/>
    <property type="match status" value="1"/>
</dbReference>
<dbReference type="InParanoid" id="A0A0D2GMF3"/>
<keyword evidence="10" id="KW-1185">Reference proteome</keyword>
<dbReference type="Pfam" id="PF00908">
    <property type="entry name" value="dTDP_sugar_isom"/>
    <property type="match status" value="1"/>
</dbReference>
<comment type="catalytic activity">
    <reaction evidence="1">
        <text>dTDP-4-dehydro-6-deoxy-alpha-D-glucose = dTDP-4-dehydro-beta-L-rhamnose</text>
        <dbReference type="Rhea" id="RHEA:16969"/>
        <dbReference type="ChEBI" id="CHEBI:57649"/>
        <dbReference type="ChEBI" id="CHEBI:62830"/>
        <dbReference type="EC" id="5.1.3.13"/>
    </reaction>
</comment>
<dbReference type="AlphaFoldDB" id="A0A0D2GMF3"/>
<name>A0A0D2GMF3_9BACT</name>
<dbReference type="InterPro" id="IPR014710">
    <property type="entry name" value="RmlC-like_jellyroll"/>
</dbReference>
<dbReference type="OrthoDB" id="9800680at2"/>
<dbReference type="EC" id="5.1.3.13" evidence="3"/>
<gene>
    <name evidence="9" type="ORF">X474_00700</name>
</gene>
<feature type="site" description="Participates in a stacking interaction with the thymidine ring of dTDP-4-oxo-6-deoxyglucose" evidence="8">
    <location>
        <position position="125"/>
    </location>
</feature>
<evidence type="ECO:0000313" key="10">
    <source>
        <dbReference type="Proteomes" id="UP000032233"/>
    </source>
</evidence>
<evidence type="ECO:0000256" key="8">
    <source>
        <dbReference type="PIRSR" id="PIRSR600888-3"/>
    </source>
</evidence>
<accession>A0A0D2GMF3</accession>
<evidence type="ECO:0000313" key="9">
    <source>
        <dbReference type="EMBL" id="KIX15862.1"/>
    </source>
</evidence>